<reference evidence="1" key="1">
    <citation type="submission" date="2019-08" db="EMBL/GenBank/DDBJ databases">
        <authorList>
            <person name="Kucharzyk K."/>
            <person name="Murdoch R.W."/>
            <person name="Higgins S."/>
            <person name="Loffler F."/>
        </authorList>
    </citation>
    <scope>NUCLEOTIDE SEQUENCE</scope>
</reference>
<sequence>MGFTPFDVLNRTNAYRNEYVSGSWNTSNTAAMQIRQTSKGNALNEDWLISKPIEVPLGLTENSVPIGIKNTTLLVVNYTHTFSNIGEYVVTFKASNYNFKFHDSATKTIRLIITD</sequence>
<dbReference type="AlphaFoldDB" id="A0A645I4M8"/>
<name>A0A645I4M8_9ZZZZ</name>
<dbReference type="SUPFAM" id="SSF49299">
    <property type="entry name" value="PKD domain"/>
    <property type="match status" value="1"/>
</dbReference>
<evidence type="ECO:0008006" key="2">
    <source>
        <dbReference type="Google" id="ProtNLM"/>
    </source>
</evidence>
<protein>
    <recommendedName>
        <fullName evidence="2">DUF5017 domain-containing protein</fullName>
    </recommendedName>
</protein>
<gene>
    <name evidence="1" type="ORF">SDC9_193640</name>
</gene>
<comment type="caution">
    <text evidence="1">The sequence shown here is derived from an EMBL/GenBank/DDBJ whole genome shotgun (WGS) entry which is preliminary data.</text>
</comment>
<accession>A0A645I4M8</accession>
<dbReference type="EMBL" id="VSSQ01106396">
    <property type="protein sequence ID" value="MPN46060.1"/>
    <property type="molecule type" value="Genomic_DNA"/>
</dbReference>
<evidence type="ECO:0000313" key="1">
    <source>
        <dbReference type="EMBL" id="MPN46060.1"/>
    </source>
</evidence>
<organism evidence="1">
    <name type="scientific">bioreactor metagenome</name>
    <dbReference type="NCBI Taxonomy" id="1076179"/>
    <lineage>
        <taxon>unclassified sequences</taxon>
        <taxon>metagenomes</taxon>
        <taxon>ecological metagenomes</taxon>
    </lineage>
</organism>
<proteinExistence type="predicted"/>
<dbReference type="InterPro" id="IPR035986">
    <property type="entry name" value="PKD_dom_sf"/>
</dbReference>